<evidence type="ECO:0000259" key="1">
    <source>
        <dbReference type="PROSITE" id="PS51186"/>
    </source>
</evidence>
<dbReference type="Proteomes" id="UP000184386">
    <property type="component" value="Unassembled WGS sequence"/>
</dbReference>
<dbReference type="InterPro" id="IPR052523">
    <property type="entry name" value="Trichothecene_AcTrans"/>
</dbReference>
<dbReference type="OrthoDB" id="3256225at2"/>
<sequence length="211" mass="24164">MVIYREAEKEDLAEVAVLLAESFHDYAFFEMYSPSRKERQNQFMYAIQEVSTKAFFKKHITLIGIQDNKIVSVAQLKTPDIPDISLIDYVLSGGIKLLFAGGLFNTFGLLEMLDKASSICHNLPGRIWYLNSLAVSKSCQGQGLGSKIITDCIIPYIQKRDGGLLTLITNSEQNRLFYKKNGFEEFHEMILRRKGKELGNWSYRMEIGYHM</sequence>
<dbReference type="PANTHER" id="PTHR42791:SF1">
    <property type="entry name" value="N-ACETYLTRANSFERASE DOMAIN-CONTAINING PROTEIN"/>
    <property type="match status" value="1"/>
</dbReference>
<dbReference type="EMBL" id="FRAC01000018">
    <property type="protein sequence ID" value="SHK85072.1"/>
    <property type="molecule type" value="Genomic_DNA"/>
</dbReference>
<feature type="domain" description="N-acetyltransferase" evidence="1">
    <location>
        <begin position="2"/>
        <end position="210"/>
    </location>
</feature>
<name>A0A1M6VU45_9FIRM</name>
<evidence type="ECO:0000313" key="3">
    <source>
        <dbReference type="Proteomes" id="UP000184386"/>
    </source>
</evidence>
<dbReference type="SUPFAM" id="SSF55729">
    <property type="entry name" value="Acyl-CoA N-acyltransferases (Nat)"/>
    <property type="match status" value="1"/>
</dbReference>
<dbReference type="AlphaFoldDB" id="A0A1M6VU45"/>
<dbReference type="Pfam" id="PF13508">
    <property type="entry name" value="Acetyltransf_7"/>
    <property type="match status" value="1"/>
</dbReference>
<protein>
    <submittedName>
        <fullName evidence="2">Acetyltransferase (GNAT) domain-containing protein</fullName>
    </submittedName>
</protein>
<keyword evidence="2" id="KW-0808">Transferase</keyword>
<dbReference type="PROSITE" id="PS51186">
    <property type="entry name" value="GNAT"/>
    <property type="match status" value="1"/>
</dbReference>
<gene>
    <name evidence="2" type="ORF">SAMN02745136_03512</name>
</gene>
<dbReference type="RefSeq" id="WP_073278149.1">
    <property type="nucleotide sequence ID" value="NZ_FRAC01000018.1"/>
</dbReference>
<proteinExistence type="predicted"/>
<reference evidence="2 3" key="1">
    <citation type="submission" date="2016-11" db="EMBL/GenBank/DDBJ databases">
        <authorList>
            <person name="Jaros S."/>
            <person name="Januszkiewicz K."/>
            <person name="Wedrychowicz H."/>
        </authorList>
    </citation>
    <scope>NUCLEOTIDE SEQUENCE [LARGE SCALE GENOMIC DNA]</scope>
    <source>
        <strain evidence="2 3">DSM 15929</strain>
    </source>
</reference>
<dbReference type="Gene3D" id="3.40.630.30">
    <property type="match status" value="1"/>
</dbReference>
<dbReference type="InterPro" id="IPR016181">
    <property type="entry name" value="Acyl_CoA_acyltransferase"/>
</dbReference>
<dbReference type="CDD" id="cd04301">
    <property type="entry name" value="NAT_SF"/>
    <property type="match status" value="1"/>
</dbReference>
<keyword evidence="3" id="KW-1185">Reference proteome</keyword>
<dbReference type="InterPro" id="IPR000182">
    <property type="entry name" value="GNAT_dom"/>
</dbReference>
<evidence type="ECO:0000313" key="2">
    <source>
        <dbReference type="EMBL" id="SHK85072.1"/>
    </source>
</evidence>
<dbReference type="GO" id="GO:0016747">
    <property type="term" value="F:acyltransferase activity, transferring groups other than amino-acyl groups"/>
    <property type="evidence" value="ECO:0007669"/>
    <property type="project" value="InterPro"/>
</dbReference>
<accession>A0A1M6VU45</accession>
<organism evidence="2 3">
    <name type="scientific">Anaerocolumna jejuensis DSM 15929</name>
    <dbReference type="NCBI Taxonomy" id="1121322"/>
    <lineage>
        <taxon>Bacteria</taxon>
        <taxon>Bacillati</taxon>
        <taxon>Bacillota</taxon>
        <taxon>Clostridia</taxon>
        <taxon>Lachnospirales</taxon>
        <taxon>Lachnospiraceae</taxon>
        <taxon>Anaerocolumna</taxon>
    </lineage>
</organism>
<dbReference type="PANTHER" id="PTHR42791">
    <property type="entry name" value="GNAT FAMILY ACETYLTRANSFERASE"/>
    <property type="match status" value="1"/>
</dbReference>